<protein>
    <submittedName>
        <fullName evidence="2">Uncharacterized protein</fullName>
    </submittedName>
</protein>
<dbReference type="GO" id="GO:0005794">
    <property type="term" value="C:Golgi apparatus"/>
    <property type="evidence" value="ECO:0007669"/>
    <property type="project" value="TreeGrafter"/>
</dbReference>
<evidence type="ECO:0000256" key="1">
    <source>
        <dbReference type="SAM" id="MobiDB-lite"/>
    </source>
</evidence>
<feature type="region of interest" description="Disordered" evidence="1">
    <location>
        <begin position="38"/>
        <end position="112"/>
    </location>
</feature>
<comment type="caution">
    <text evidence="2">The sequence shown here is derived from an EMBL/GenBank/DDBJ whole genome shotgun (WGS) entry which is preliminary data.</text>
</comment>
<evidence type="ECO:0000313" key="3">
    <source>
        <dbReference type="Proteomes" id="UP001333110"/>
    </source>
</evidence>
<dbReference type="EMBL" id="JAUNZN010000003">
    <property type="protein sequence ID" value="KAK4825403.1"/>
    <property type="molecule type" value="Genomic_DNA"/>
</dbReference>
<accession>A0AAN7NCG2</accession>
<feature type="region of interest" description="Disordered" evidence="1">
    <location>
        <begin position="162"/>
        <end position="187"/>
    </location>
</feature>
<gene>
    <name evidence="2" type="ORF">QYF61_027169</name>
</gene>
<dbReference type="PANTHER" id="PTHR48195">
    <property type="entry name" value="FRIEND VIRUS SUSCEPTIBILITY PROTEIN 1"/>
    <property type="match status" value="1"/>
</dbReference>
<dbReference type="InterPro" id="IPR053270">
    <property type="entry name" value="Fv1_restriction_factor"/>
</dbReference>
<feature type="compositionally biased region" description="Low complexity" evidence="1">
    <location>
        <begin position="46"/>
        <end position="61"/>
    </location>
</feature>
<organism evidence="2 3">
    <name type="scientific">Mycteria americana</name>
    <name type="common">Wood stork</name>
    <dbReference type="NCBI Taxonomy" id="33587"/>
    <lineage>
        <taxon>Eukaryota</taxon>
        <taxon>Metazoa</taxon>
        <taxon>Chordata</taxon>
        <taxon>Craniata</taxon>
        <taxon>Vertebrata</taxon>
        <taxon>Euteleostomi</taxon>
        <taxon>Archelosauria</taxon>
        <taxon>Archosauria</taxon>
        <taxon>Dinosauria</taxon>
        <taxon>Saurischia</taxon>
        <taxon>Theropoda</taxon>
        <taxon>Coelurosauria</taxon>
        <taxon>Aves</taxon>
        <taxon>Neognathae</taxon>
        <taxon>Neoaves</taxon>
        <taxon>Aequornithes</taxon>
        <taxon>Ciconiiformes</taxon>
        <taxon>Ciconiidae</taxon>
        <taxon>Mycteria</taxon>
    </lineage>
</organism>
<dbReference type="Proteomes" id="UP001333110">
    <property type="component" value="Unassembled WGS sequence"/>
</dbReference>
<proteinExistence type="predicted"/>
<dbReference type="PANTHER" id="PTHR48195:SF1">
    <property type="entry name" value="RIKEN CDNA 2410002F23 GENE"/>
    <property type="match status" value="1"/>
</dbReference>
<keyword evidence="3" id="KW-1185">Reference proteome</keyword>
<dbReference type="GO" id="GO:0009615">
    <property type="term" value="P:response to virus"/>
    <property type="evidence" value="ECO:0007669"/>
    <property type="project" value="TreeGrafter"/>
</dbReference>
<evidence type="ECO:0000313" key="2">
    <source>
        <dbReference type="EMBL" id="KAK4825403.1"/>
    </source>
</evidence>
<name>A0AAN7NCG2_MYCAM</name>
<reference evidence="2 3" key="1">
    <citation type="journal article" date="2023" name="J. Hered.">
        <title>Chromosome-level genome of the wood stork (Mycteria americana) provides insight into avian chromosome evolution.</title>
        <authorList>
            <person name="Flamio R. Jr."/>
            <person name="Ramstad K.M."/>
        </authorList>
    </citation>
    <scope>NUCLEOTIDE SEQUENCE [LARGE SCALE GENOMIC DNA]</scope>
    <source>
        <strain evidence="2">JAX WOST 10</strain>
    </source>
</reference>
<sequence length="324" mass="35458">MLEKKKCHSYSKETQLIALCWALATIYQTLLGIMQHPQGEERENKPTGTAATPAPAPGTAAEPENQPVPVSVTPVDKEKCWKQKSARLVREDQKAGPSRGEEEEELVNETETTRSLSLSELRDMQKDFSHCPGEHIVAWLFGCWDNGASSLELESREAKELGSLSREGGTDKAIGKGHRPSASGGDFCQPPGHYGDLDIEQLSKDPDEVQCTRPMWQKLVRSAPVSYASSLAVMAWKDGEGPTVDELAGQLQEYEGSISSSLISAVEKLSREVQQLKEDRSYSPPVRTSISAIRSQRSSAQGRGYRGYTPRAPCGFTCVTTEGT</sequence>
<dbReference type="AlphaFoldDB" id="A0AAN7NCG2"/>